<keyword evidence="1" id="KW-0472">Membrane</keyword>
<feature type="transmembrane region" description="Helical" evidence="1">
    <location>
        <begin position="138"/>
        <end position="160"/>
    </location>
</feature>
<keyword evidence="3" id="KW-1185">Reference proteome</keyword>
<evidence type="ECO:0000313" key="3">
    <source>
        <dbReference type="Proteomes" id="UP000707206"/>
    </source>
</evidence>
<reference evidence="2" key="2">
    <citation type="submission" date="2020-03" db="EMBL/GenBank/DDBJ databases">
        <title>Flavobacteriaceae bacterium strain TP-CH-4, a member of the family Flavobacteriaceae isolated from a deep-sea seamount.</title>
        <authorList>
            <person name="Zhang D.-C."/>
        </authorList>
    </citation>
    <scope>NUCLEOTIDE SEQUENCE</scope>
    <source>
        <strain evidence="2">TP-CH-4</strain>
    </source>
</reference>
<feature type="transmembrane region" description="Helical" evidence="1">
    <location>
        <begin position="88"/>
        <end position="109"/>
    </location>
</feature>
<protein>
    <submittedName>
        <fullName evidence="2">DUF4386 domain-containing protein</fullName>
    </submittedName>
</protein>
<feature type="transmembrane region" description="Helical" evidence="1">
    <location>
        <begin position="167"/>
        <end position="189"/>
    </location>
</feature>
<feature type="transmembrane region" description="Helical" evidence="1">
    <location>
        <begin position="52"/>
        <end position="76"/>
    </location>
</feature>
<reference evidence="2" key="1">
    <citation type="submission" date="2019-07" db="EMBL/GenBank/DDBJ databases">
        <authorList>
            <person name="De-Chao Zhang Q."/>
        </authorList>
    </citation>
    <scope>NUCLEOTIDE SEQUENCE</scope>
    <source>
        <strain evidence="2">TP-CH-4</strain>
    </source>
</reference>
<organism evidence="2 3">
    <name type="scientific">Pelagihabitans pacificus</name>
    <dbReference type="NCBI Taxonomy" id="2696054"/>
    <lineage>
        <taxon>Bacteria</taxon>
        <taxon>Pseudomonadati</taxon>
        <taxon>Bacteroidota</taxon>
        <taxon>Flavobacteriia</taxon>
        <taxon>Flavobacteriales</taxon>
        <taxon>Flavobacteriaceae</taxon>
        <taxon>Pelagihabitans</taxon>
    </lineage>
</organism>
<dbReference type="InterPro" id="IPR025495">
    <property type="entry name" value="DUF4386"/>
</dbReference>
<proteinExistence type="predicted"/>
<feature type="transmembrane region" description="Helical" evidence="1">
    <location>
        <begin position="195"/>
        <end position="214"/>
    </location>
</feature>
<comment type="caution">
    <text evidence="2">The sequence shown here is derived from an EMBL/GenBank/DDBJ whole genome shotgun (WGS) entry which is preliminary data.</text>
</comment>
<sequence length="226" mass="24560">MKPTKNAGRLLGLLFLASALIGGTGTSKRGLSSADTTTGAFLTSINEGMTQMQWAIGLDLLASALSVGIALFLFTFINDYNERLAHAYLGIALVTFVIVAISNVFHVALFSVSEDFASGVTDGQPLIGLGNMLYHGYYWLHFLILMLYGIGGCLLFFYLLKTALVPAWLAVWGLLANGIVFTGGALQLFEIPVSFYLFVQNGVFLLSFVIWLLIRGFKVQSLQLDI</sequence>
<accession>A0A967APU5</accession>
<dbReference type="EMBL" id="VIKU02000001">
    <property type="protein sequence ID" value="NHF57802.1"/>
    <property type="molecule type" value="Genomic_DNA"/>
</dbReference>
<evidence type="ECO:0000256" key="1">
    <source>
        <dbReference type="SAM" id="Phobius"/>
    </source>
</evidence>
<dbReference type="RefSeq" id="WP_166204719.1">
    <property type="nucleotide sequence ID" value="NZ_VIKU02000001.1"/>
</dbReference>
<name>A0A967APU5_9FLAO</name>
<dbReference type="AlphaFoldDB" id="A0A967APU5"/>
<dbReference type="Proteomes" id="UP000707206">
    <property type="component" value="Unassembled WGS sequence"/>
</dbReference>
<keyword evidence="1" id="KW-0812">Transmembrane</keyword>
<keyword evidence="1" id="KW-1133">Transmembrane helix</keyword>
<evidence type="ECO:0000313" key="2">
    <source>
        <dbReference type="EMBL" id="NHF57802.1"/>
    </source>
</evidence>
<gene>
    <name evidence="2" type="ORF">FK220_000515</name>
</gene>
<dbReference type="Pfam" id="PF14329">
    <property type="entry name" value="DUF4386"/>
    <property type="match status" value="1"/>
</dbReference>